<feature type="domain" description="PHB de-polymerase C-terminal" evidence="1">
    <location>
        <begin position="167"/>
        <end position="363"/>
    </location>
</feature>
<proteinExistence type="predicted"/>
<dbReference type="RefSeq" id="WP_394010147.1">
    <property type="nucleotide sequence ID" value="NZ_JBAFUR010000009.1"/>
</dbReference>
<keyword evidence="3" id="KW-1185">Reference proteome</keyword>
<dbReference type="SUPFAM" id="SSF53474">
    <property type="entry name" value="alpha/beta-Hydrolases"/>
    <property type="match status" value="1"/>
</dbReference>
<reference evidence="2 3" key="1">
    <citation type="submission" date="2024-02" db="EMBL/GenBank/DDBJ databases">
        <title>Expansion and revision of Xanthobacter and proposal of Roseixanthobacter gen. nov.</title>
        <authorList>
            <person name="Soltysiak M.P.M."/>
            <person name="Jalihal A."/>
            <person name="Ory A."/>
            <person name="Chrisophersen C."/>
            <person name="Lee A.D."/>
            <person name="Boulton J."/>
            <person name="Springer M."/>
        </authorList>
    </citation>
    <scope>NUCLEOTIDE SEQUENCE [LARGE SCALE GENOMIC DNA]</scope>
    <source>
        <strain evidence="2 3">CB5</strain>
    </source>
</reference>
<evidence type="ECO:0000259" key="1">
    <source>
        <dbReference type="Pfam" id="PF06850"/>
    </source>
</evidence>
<dbReference type="PANTHER" id="PTHR36837:SF4">
    <property type="entry name" value="BLR0908 PROTEIN"/>
    <property type="match status" value="1"/>
</dbReference>
<name>A0ABW6ZMV7_9HYPH</name>
<dbReference type="InterPro" id="IPR009656">
    <property type="entry name" value="PHB_depo_C"/>
</dbReference>
<dbReference type="InterPro" id="IPR029058">
    <property type="entry name" value="AB_hydrolase_fold"/>
</dbReference>
<evidence type="ECO:0000313" key="2">
    <source>
        <dbReference type="EMBL" id="MFG1255173.1"/>
    </source>
</evidence>
<dbReference type="EMBL" id="JBAFUR010000009">
    <property type="protein sequence ID" value="MFG1255173.1"/>
    <property type="molecule type" value="Genomic_DNA"/>
</dbReference>
<gene>
    <name evidence="2" type="ORF">V5F30_23390</name>
</gene>
<dbReference type="Gene3D" id="3.40.50.1820">
    <property type="entry name" value="alpha/beta hydrolase"/>
    <property type="match status" value="1"/>
</dbReference>
<comment type="caution">
    <text evidence="2">The sequence shown here is derived from an EMBL/GenBank/DDBJ whole genome shotgun (WGS) entry which is preliminary data.</text>
</comment>
<accession>A0ABW6ZMV7</accession>
<protein>
    <recommendedName>
        <fullName evidence="1">PHB de-polymerase C-terminal domain-containing protein</fullName>
    </recommendedName>
</protein>
<dbReference type="InterPro" id="IPR051321">
    <property type="entry name" value="PHA/PHB_synthase"/>
</dbReference>
<evidence type="ECO:0000313" key="3">
    <source>
        <dbReference type="Proteomes" id="UP001604043"/>
    </source>
</evidence>
<dbReference type="Pfam" id="PF06850">
    <property type="entry name" value="PHB_depo_C"/>
    <property type="match status" value="1"/>
</dbReference>
<dbReference type="Proteomes" id="UP001604043">
    <property type="component" value="Unassembled WGS sequence"/>
</dbReference>
<sequence>MWLDDLRPFRPAAADPLPCATEEAYRAFGLASGTVGDTVPASLPFGRLRLFSRQNARDGVAPARNVLVVAPIAGGFPFLMRDLVAALLPAAGRVGITEWPNARYLPLGAGRFGFAENCLETAQMARALAVTGPVHIVGVCQGALPAFAAACLLADEGLPVASLGLMGGPMDPARNPTRLWKMLQERSLEALEAQVMEEVPQGLPGAGRRVFPAWRQIDTFALYLWRQSITGGELPMRLLFDDGDDPLCFPLSRLCWTMMDVPAEFFMENVSTIFRDNALAHGTLEIAGHRVRAEALRGALLTVEGTDDDISAPGQTEAAHDLCRAVPDALRRHVSVAGAGHFGLFYGRRMRATVVPALIEVMEAGERAL</sequence>
<dbReference type="PANTHER" id="PTHR36837">
    <property type="entry name" value="POLY(3-HYDROXYALKANOATE) POLYMERASE SUBUNIT PHAC"/>
    <property type="match status" value="1"/>
</dbReference>
<organism evidence="2 3">
    <name type="scientific">Xanthobacter aminoxidans</name>
    <dbReference type="NCBI Taxonomy" id="186280"/>
    <lineage>
        <taxon>Bacteria</taxon>
        <taxon>Pseudomonadati</taxon>
        <taxon>Pseudomonadota</taxon>
        <taxon>Alphaproteobacteria</taxon>
        <taxon>Hyphomicrobiales</taxon>
        <taxon>Xanthobacteraceae</taxon>
        <taxon>Xanthobacter</taxon>
    </lineage>
</organism>